<dbReference type="InterPro" id="IPR021678">
    <property type="entry name" value="DUF3263"/>
</dbReference>
<keyword evidence="2" id="KW-1185">Reference proteome</keyword>
<proteinExistence type="predicted"/>
<gene>
    <name evidence="1" type="ordered locus">Srot_1191</name>
</gene>
<evidence type="ECO:0000313" key="1">
    <source>
        <dbReference type="EMBL" id="ADG97662.1"/>
    </source>
</evidence>
<dbReference type="HOGENOM" id="CLU_108860_3_1_11"/>
<accession>D6ZFD8</accession>
<protein>
    <recommendedName>
        <fullName evidence="3">DUF3263 domain-containing protein</fullName>
    </recommendedName>
</protein>
<evidence type="ECO:0008006" key="3">
    <source>
        <dbReference type="Google" id="ProtNLM"/>
    </source>
</evidence>
<dbReference type="Proteomes" id="UP000002247">
    <property type="component" value="Chromosome"/>
</dbReference>
<dbReference type="RefSeq" id="WP_013138118.1">
    <property type="nucleotide sequence ID" value="NC_014168.1"/>
</dbReference>
<sequence>MAAHHVLERRVKPDPASLLAFERAWWRRAANKDAAVREAFGLGPIRYYQLLNQALDDPAAVAAHPQTANRLRRLREARPAARALGAA</sequence>
<name>D6ZFD8_SEGRD</name>
<dbReference type="AlphaFoldDB" id="D6ZFD8"/>
<reference evidence="1 2" key="1">
    <citation type="journal article" date="2010" name="Stand. Genomic Sci.">
        <title>Complete genome sequence of Segniliparus rotundus type strain (CDC 1076).</title>
        <authorList>
            <person name="Sikorski J."/>
            <person name="Lapidus A."/>
            <person name="Copeland A."/>
            <person name="Misra M."/>
            <person name="Glavina Del Rio T."/>
            <person name="Nolan M."/>
            <person name="Lucas S."/>
            <person name="Chen F."/>
            <person name="Tice H."/>
            <person name="Cheng J.F."/>
            <person name="Jando M."/>
            <person name="Schneider S."/>
            <person name="Bruce D."/>
            <person name="Goodwin L."/>
            <person name="Pitluck S."/>
            <person name="Liolios K."/>
            <person name="Mikhailova N."/>
            <person name="Pati A."/>
            <person name="Ivanova N."/>
            <person name="Mavromatis K."/>
            <person name="Chen A."/>
            <person name="Palaniappan K."/>
            <person name="Chertkov O."/>
            <person name="Land M."/>
            <person name="Hauser L."/>
            <person name="Chang Y.J."/>
            <person name="Jeffries C.D."/>
            <person name="Brettin T."/>
            <person name="Detter J.C."/>
            <person name="Han C."/>
            <person name="Rohde M."/>
            <person name="Goker M."/>
            <person name="Bristow J."/>
            <person name="Eisen J.A."/>
            <person name="Markowitz V."/>
            <person name="Hugenholtz P."/>
            <person name="Kyrpides N.C."/>
            <person name="Klenk H.P."/>
        </authorList>
    </citation>
    <scope>NUCLEOTIDE SEQUENCE [LARGE SCALE GENOMIC DNA]</scope>
    <source>
        <strain evidence="2">ATCC BAA-972 / CDC 1076 / CIP 108378 / DSM 44985 / JCM 13578</strain>
    </source>
</reference>
<dbReference type="KEGG" id="srt:Srot_1191"/>
<dbReference type="STRING" id="640132.Srot_1191"/>
<organism evidence="1 2">
    <name type="scientific">Segniliparus rotundus (strain ATCC BAA-972 / CDC 1076 / CIP 108378 / DSM 44985 / JCM 13578)</name>
    <dbReference type="NCBI Taxonomy" id="640132"/>
    <lineage>
        <taxon>Bacteria</taxon>
        <taxon>Bacillati</taxon>
        <taxon>Actinomycetota</taxon>
        <taxon>Actinomycetes</taxon>
        <taxon>Mycobacteriales</taxon>
        <taxon>Segniliparaceae</taxon>
        <taxon>Segniliparus</taxon>
    </lineage>
</organism>
<dbReference type="EMBL" id="CP001958">
    <property type="protein sequence ID" value="ADG97662.1"/>
    <property type="molecule type" value="Genomic_DNA"/>
</dbReference>
<evidence type="ECO:0000313" key="2">
    <source>
        <dbReference type="Proteomes" id="UP000002247"/>
    </source>
</evidence>
<dbReference type="Pfam" id="PF11662">
    <property type="entry name" value="DUF3263"/>
    <property type="match status" value="1"/>
</dbReference>